<dbReference type="InterPro" id="IPR015315">
    <property type="entry name" value="DUF1963"/>
</dbReference>
<dbReference type="Pfam" id="PF09234">
    <property type="entry name" value="DUF1963"/>
    <property type="match status" value="1"/>
</dbReference>
<reference evidence="2 3" key="1">
    <citation type="submission" date="2021-03" db="EMBL/GenBank/DDBJ databases">
        <title>Complete Genome Sequences of Two Lysobacter Strains Isolated from Sea Water (Lysobacter caseinilyticus) and Soil (Lysobacter helvus) in South Korea.</title>
        <authorList>
            <person name="Watanabe Y."/>
            <person name="Arakawa K."/>
        </authorList>
    </citation>
    <scope>NUCLEOTIDE SEQUENCE [LARGE SCALE GENOMIC DNA]</scope>
    <source>
        <strain evidence="2 3">KVB24</strain>
    </source>
</reference>
<dbReference type="PANTHER" id="PTHR36436">
    <property type="entry name" value="SLL5081 PROTEIN"/>
    <property type="match status" value="1"/>
</dbReference>
<name>A0ABM7Q6Z2_9GAMM</name>
<dbReference type="SUPFAM" id="SSF103032">
    <property type="entry name" value="Hypothetical protein YwqG"/>
    <property type="match status" value="1"/>
</dbReference>
<accession>A0ABM7Q6Z2</accession>
<evidence type="ECO:0000313" key="2">
    <source>
        <dbReference type="EMBL" id="BCT93169.1"/>
    </source>
</evidence>
<organism evidence="2 3">
    <name type="scientific">Noviluteimonas caseinilytica</name>
    <dbReference type="NCBI Taxonomy" id="2675101"/>
    <lineage>
        <taxon>Bacteria</taxon>
        <taxon>Pseudomonadati</taxon>
        <taxon>Pseudomonadota</taxon>
        <taxon>Gammaproteobacteria</taxon>
        <taxon>Lysobacterales</taxon>
        <taxon>Lysobacteraceae</taxon>
        <taxon>Noviluteimonas</taxon>
    </lineage>
</organism>
<feature type="region of interest" description="Disordered" evidence="1">
    <location>
        <begin position="45"/>
        <end position="68"/>
    </location>
</feature>
<sequence>MRAEYRDASQPRIDAMFGWFRRRKPLSLPQLEALADRQARLAVHLRSAEPPQGRSRLGGRPPLPPDTPWPVDAGVPMVCLGTLDLDEIAALGVLPWLPQEGQLLFFCNPETDGEDGTLPCCVLHAPQPGTGASEATPDDTRIRPLVARAFASLPSRERLEREAGPFTSYREHIGDYEALLNARFGGQLRHQVGGYPAVVQYDDMERLCAERTNAKFGTMQSPPDDWCLLLQVDGEDDRLLPWTDWGTFYFWIERTAAERSDFRNVQLLFQTT</sequence>
<dbReference type="PANTHER" id="PTHR36436:SF6">
    <property type="entry name" value="SLL5081 PROTEIN"/>
    <property type="match status" value="1"/>
</dbReference>
<feature type="compositionally biased region" description="Low complexity" evidence="1">
    <location>
        <begin position="50"/>
        <end position="60"/>
    </location>
</feature>
<dbReference type="Gene3D" id="2.30.320.10">
    <property type="entry name" value="YwqG-like"/>
    <property type="match status" value="1"/>
</dbReference>
<evidence type="ECO:0008006" key="4">
    <source>
        <dbReference type="Google" id="ProtNLM"/>
    </source>
</evidence>
<keyword evidence="3" id="KW-1185">Reference proteome</keyword>
<protein>
    <recommendedName>
        <fullName evidence="4">DUF1963 domain-containing protein</fullName>
    </recommendedName>
</protein>
<evidence type="ECO:0000256" key="1">
    <source>
        <dbReference type="SAM" id="MobiDB-lite"/>
    </source>
</evidence>
<evidence type="ECO:0000313" key="3">
    <source>
        <dbReference type="Proteomes" id="UP000681317"/>
    </source>
</evidence>
<gene>
    <name evidence="2" type="ORF">LYSCAS_21930</name>
</gene>
<proteinExistence type="predicted"/>
<dbReference type="InterPro" id="IPR035948">
    <property type="entry name" value="YwqG-like_sf"/>
</dbReference>
<dbReference type="Proteomes" id="UP000681317">
    <property type="component" value="Chromosome"/>
</dbReference>
<dbReference type="EMBL" id="AP024545">
    <property type="protein sequence ID" value="BCT93169.1"/>
    <property type="molecule type" value="Genomic_DNA"/>
</dbReference>